<dbReference type="KEGG" id="sfz:SFLOR_v1c02170"/>
<accession>A0A2K8SDH3</accession>
<evidence type="ECO:0000313" key="1">
    <source>
        <dbReference type="EMBL" id="AUB31278.1"/>
    </source>
</evidence>
<reference evidence="1 2" key="1">
    <citation type="submission" date="2017-12" db="EMBL/GenBank/DDBJ databases">
        <title>Complete genome sequence of Spiroplasma floricola 23-6 (ATCC 29989).</title>
        <authorList>
            <person name="Tsai Y.-M."/>
            <person name="Wu P.-S."/>
            <person name="Lo W.-S."/>
            <person name="Kuo C.-H."/>
        </authorList>
    </citation>
    <scope>NUCLEOTIDE SEQUENCE [LARGE SCALE GENOMIC DNA]</scope>
    <source>
        <strain evidence="1 2">23-6</strain>
    </source>
</reference>
<proteinExistence type="predicted"/>
<organism evidence="1 2">
    <name type="scientific">Spiroplasma floricola 23-6</name>
    <dbReference type="NCBI Taxonomy" id="1336749"/>
    <lineage>
        <taxon>Bacteria</taxon>
        <taxon>Bacillati</taxon>
        <taxon>Mycoplasmatota</taxon>
        <taxon>Mollicutes</taxon>
        <taxon>Entomoplasmatales</taxon>
        <taxon>Spiroplasmataceae</taxon>
        <taxon>Spiroplasma</taxon>
    </lineage>
</organism>
<keyword evidence="2" id="KW-1185">Reference proteome</keyword>
<dbReference type="Proteomes" id="UP000231823">
    <property type="component" value="Chromosome"/>
</dbReference>
<sequence length="153" mass="18362">MGEKMKNKYTQILIRFKTDEEVELLNKFKAIFKTKSESFNKYIKGIIINIIENNLENKEINKTKNKLKDNFSEILEENIIPRFYGMVKTINEKNLIKIELLNRKVNFLIHELGFKRMIDGRPIINDITEKVKEKNWMLEEELKINDEIQIKKN</sequence>
<evidence type="ECO:0000313" key="2">
    <source>
        <dbReference type="Proteomes" id="UP000231823"/>
    </source>
</evidence>
<gene>
    <name evidence="1" type="ORF">SFLOR_v1c02170</name>
</gene>
<dbReference type="AlphaFoldDB" id="A0A2K8SDH3"/>
<dbReference type="EMBL" id="CP025057">
    <property type="protein sequence ID" value="AUB31278.1"/>
    <property type="molecule type" value="Genomic_DNA"/>
</dbReference>
<protein>
    <submittedName>
        <fullName evidence="1">Uncharacterized protein</fullName>
    </submittedName>
</protein>
<name>A0A2K8SDH3_9MOLU</name>